<evidence type="ECO:0000313" key="7">
    <source>
        <dbReference type="EMBL" id="ATY66219.1"/>
    </source>
</evidence>
<dbReference type="VEuPathDB" id="FungiDB:CCM_00308"/>
<dbReference type="InterPro" id="IPR036864">
    <property type="entry name" value="Zn2-C6_fun-type_DNA-bd_sf"/>
</dbReference>
<reference evidence="7 8" key="1">
    <citation type="journal article" date="2017" name="BMC Genomics">
        <title>Chromosome level assembly and secondary metabolite potential of the parasitic fungus Cordyceps militaris.</title>
        <authorList>
            <person name="Kramer G.J."/>
            <person name="Nodwell J.R."/>
        </authorList>
    </citation>
    <scope>NUCLEOTIDE SEQUENCE [LARGE SCALE GENOMIC DNA]</scope>
    <source>
        <strain evidence="7 8">ATCC 34164</strain>
    </source>
</reference>
<organism evidence="7 8">
    <name type="scientific">Cordyceps militaris</name>
    <name type="common">Caterpillar fungus</name>
    <name type="synonym">Clavaria militaris</name>
    <dbReference type="NCBI Taxonomy" id="73501"/>
    <lineage>
        <taxon>Eukaryota</taxon>
        <taxon>Fungi</taxon>
        <taxon>Dikarya</taxon>
        <taxon>Ascomycota</taxon>
        <taxon>Pezizomycotina</taxon>
        <taxon>Sordariomycetes</taxon>
        <taxon>Hypocreomycetidae</taxon>
        <taxon>Hypocreales</taxon>
        <taxon>Cordycipitaceae</taxon>
        <taxon>Cordyceps</taxon>
    </lineage>
</organism>
<keyword evidence="3" id="KW-0804">Transcription</keyword>
<dbReference type="PROSITE" id="PS00463">
    <property type="entry name" value="ZN2_CY6_FUNGAL_1"/>
    <property type="match status" value="1"/>
</dbReference>
<dbReference type="PROSITE" id="PS50048">
    <property type="entry name" value="ZN2_CY6_FUNGAL_2"/>
    <property type="match status" value="1"/>
</dbReference>
<name>A0A2H4SSZ9_CORMI</name>
<dbReference type="PANTHER" id="PTHR47840:SF1">
    <property type="entry name" value="ZN(II)2CYS6 TRANSCRIPTION FACTOR (EUROFUNG)"/>
    <property type="match status" value="1"/>
</dbReference>
<feature type="region of interest" description="Disordered" evidence="5">
    <location>
        <begin position="643"/>
        <end position="675"/>
    </location>
</feature>
<dbReference type="SUPFAM" id="SSF57701">
    <property type="entry name" value="Zn2/Cys6 DNA-binding domain"/>
    <property type="match status" value="1"/>
</dbReference>
<dbReference type="AlphaFoldDB" id="A0A2H4SSZ9"/>
<gene>
    <name evidence="7" type="ORF">A9K55_001802</name>
</gene>
<dbReference type="GO" id="GO:0000981">
    <property type="term" value="F:DNA-binding transcription factor activity, RNA polymerase II-specific"/>
    <property type="evidence" value="ECO:0007669"/>
    <property type="project" value="InterPro"/>
</dbReference>
<dbReference type="EMBL" id="CP023326">
    <property type="protein sequence ID" value="ATY66219.1"/>
    <property type="molecule type" value="Genomic_DNA"/>
</dbReference>
<keyword evidence="4" id="KW-0539">Nucleus</keyword>
<dbReference type="Proteomes" id="UP000323067">
    <property type="component" value="Chromosome iii"/>
</dbReference>
<evidence type="ECO:0000259" key="6">
    <source>
        <dbReference type="PROSITE" id="PS50048"/>
    </source>
</evidence>
<dbReference type="GO" id="GO:0006351">
    <property type="term" value="P:DNA-templated transcription"/>
    <property type="evidence" value="ECO:0007669"/>
    <property type="project" value="InterPro"/>
</dbReference>
<evidence type="ECO:0000256" key="3">
    <source>
        <dbReference type="ARBA" id="ARBA00023163"/>
    </source>
</evidence>
<dbReference type="CDD" id="cd00067">
    <property type="entry name" value="GAL4"/>
    <property type="match status" value="1"/>
</dbReference>
<keyword evidence="1" id="KW-0479">Metal-binding</keyword>
<evidence type="ECO:0000256" key="1">
    <source>
        <dbReference type="ARBA" id="ARBA00022723"/>
    </source>
</evidence>
<dbReference type="InterPro" id="IPR001138">
    <property type="entry name" value="Zn2Cys6_DnaBD"/>
</dbReference>
<keyword evidence="2" id="KW-0805">Transcription regulation</keyword>
<dbReference type="PANTHER" id="PTHR47840">
    <property type="entry name" value="ZN(II)2CYS6 TRANSCRIPTION FACTOR (EUROFUNG)-RELATED"/>
    <property type="match status" value="1"/>
</dbReference>
<evidence type="ECO:0000313" key="8">
    <source>
        <dbReference type="Proteomes" id="UP000323067"/>
    </source>
</evidence>
<dbReference type="VEuPathDB" id="FungiDB:A9K55_001802"/>
<evidence type="ECO:0000256" key="2">
    <source>
        <dbReference type="ARBA" id="ARBA00023015"/>
    </source>
</evidence>
<dbReference type="SMART" id="SM00066">
    <property type="entry name" value="GAL4"/>
    <property type="match status" value="1"/>
</dbReference>
<evidence type="ECO:0000256" key="5">
    <source>
        <dbReference type="SAM" id="MobiDB-lite"/>
    </source>
</evidence>
<sequence>MADRDSRQAKRRKTRKGTRSCWECKHRKIRCIFTAPEDAVCTSCARRCKECVSQEFPDQTTPERSSRLVGDRFLRMEAMIATLAKQPLVTDSRSPNSVAASVSAASVSAASEPTPGRVDEAAIPGFFVYEDKLRTPASSPDAIHPQVIIAPIPTPAATSTKARDVARTLLAAYPGEAFIKVLADAGRLFLNMYLTMYHSYRDIDVWIDLPDHERPDYHLLHTRHTAESHPAVIAEQMLILANVLQQAGSDTLAKLEALSDEPPQAIMARLATTATAMVTTHNMILDTCEGMTCLILDSIYQANQGNVRRAWLAHRRIVSIAQALGLHRRPYRALSIKSIQSSCILDPRFLWHRLVHSDRVLSLMLGLPVASSDSSMVSEAALTQDTPMGQLERRHAFAAGQILERNDREPTPEDYDLTQRIDADLQKAANNMPSRWWLEPAWKPALTSTHRFWESRRLLNQIYHFYLLHQLHLPYMVIGSAPSEANQSHYEYSRSTCISASRDILTRCLNNIAQDGFVSHCRLLDFLALMSSLTLLLSHLYARGTGPFYLAHQRLSDRGMIEQLLEALEVDGPVDGGESKIPAAKMIRQLLEIDASLDSGFGSGTPDSSSSGTVRPHDAEPIRFFVPCFGVLNISRDGKITFEGNSTGDSAGDLPQPQGQTYDGGSSGRAAPMHGVSADIGTLSMHSSQDGFLPVTSNPSSLEDNNAWALQGVDFAFFESLLRESSAQVGDNGSGNLWASAAGM</sequence>
<proteinExistence type="predicted"/>
<dbReference type="GO" id="GO:0003677">
    <property type="term" value="F:DNA binding"/>
    <property type="evidence" value="ECO:0007669"/>
    <property type="project" value="InterPro"/>
</dbReference>
<dbReference type="SMART" id="SM00906">
    <property type="entry name" value="Fungal_trans"/>
    <property type="match status" value="1"/>
</dbReference>
<evidence type="ECO:0000256" key="4">
    <source>
        <dbReference type="ARBA" id="ARBA00023242"/>
    </source>
</evidence>
<feature type="domain" description="Zn(2)-C6 fungal-type" evidence="6">
    <location>
        <begin position="20"/>
        <end position="53"/>
    </location>
</feature>
<dbReference type="OrthoDB" id="5392779at2759"/>
<dbReference type="Gene3D" id="4.10.240.10">
    <property type="entry name" value="Zn(2)-C6 fungal-type DNA-binding domain"/>
    <property type="match status" value="1"/>
</dbReference>
<accession>A0A2H4SSZ9</accession>
<dbReference type="CDD" id="cd12148">
    <property type="entry name" value="fungal_TF_MHR"/>
    <property type="match status" value="1"/>
</dbReference>
<dbReference type="InterPro" id="IPR007219">
    <property type="entry name" value="XnlR_reg_dom"/>
</dbReference>
<dbReference type="GO" id="GO:0008270">
    <property type="term" value="F:zinc ion binding"/>
    <property type="evidence" value="ECO:0007669"/>
    <property type="project" value="InterPro"/>
</dbReference>
<protein>
    <submittedName>
        <fullName evidence="7">C6 zinc finger domain</fullName>
    </submittedName>
</protein>